<accession>A0A5J5F5R3</accession>
<dbReference type="Pfam" id="PF25304">
    <property type="entry name" value="WHD_eIF2D"/>
    <property type="match status" value="1"/>
</dbReference>
<dbReference type="InParanoid" id="A0A5J5F5R3"/>
<feature type="region of interest" description="Disordered" evidence="1">
    <location>
        <begin position="28"/>
        <end position="68"/>
    </location>
</feature>
<dbReference type="OrthoDB" id="199771at2759"/>
<dbReference type="InterPro" id="IPR048248">
    <property type="entry name" value="PUA_eIF2d-like"/>
</dbReference>
<dbReference type="PANTHER" id="PTHR12217:SF4">
    <property type="entry name" value="EUKARYOTIC TRANSLATION INITIATION FACTOR 2D"/>
    <property type="match status" value="1"/>
</dbReference>
<dbReference type="Pfam" id="PF01253">
    <property type="entry name" value="SUI1"/>
    <property type="match status" value="1"/>
</dbReference>
<evidence type="ECO:0000313" key="4">
    <source>
        <dbReference type="Proteomes" id="UP000326924"/>
    </source>
</evidence>
<dbReference type="Gene3D" id="3.30.780.10">
    <property type="entry name" value="SUI1-like domain"/>
    <property type="match status" value="1"/>
</dbReference>
<dbReference type="CDD" id="cd21156">
    <property type="entry name" value="PUA_eIF2d-like"/>
    <property type="match status" value="1"/>
</dbReference>
<dbReference type="FunCoup" id="A0A5J5F5R3">
    <property type="interactions" value="524"/>
</dbReference>
<feature type="compositionally biased region" description="Polar residues" evidence="1">
    <location>
        <begin position="58"/>
        <end position="68"/>
    </location>
</feature>
<evidence type="ECO:0000256" key="1">
    <source>
        <dbReference type="SAM" id="MobiDB-lite"/>
    </source>
</evidence>
<gene>
    <name evidence="3" type="ORF">FN846DRAFT_394320</name>
</gene>
<organism evidence="3 4">
    <name type="scientific">Sphaerosporella brunnea</name>
    <dbReference type="NCBI Taxonomy" id="1250544"/>
    <lineage>
        <taxon>Eukaryota</taxon>
        <taxon>Fungi</taxon>
        <taxon>Dikarya</taxon>
        <taxon>Ascomycota</taxon>
        <taxon>Pezizomycotina</taxon>
        <taxon>Pezizomycetes</taxon>
        <taxon>Pezizales</taxon>
        <taxon>Pyronemataceae</taxon>
        <taxon>Sphaerosporella</taxon>
    </lineage>
</organism>
<dbReference type="InterPro" id="IPR036877">
    <property type="entry name" value="SUI1_dom_sf"/>
</dbReference>
<dbReference type="Pfam" id="PF26291">
    <property type="entry name" value="SWIB_eIF2D"/>
    <property type="match status" value="1"/>
</dbReference>
<dbReference type="PROSITE" id="PS50890">
    <property type="entry name" value="PUA"/>
    <property type="match status" value="1"/>
</dbReference>
<feature type="compositionally biased region" description="Low complexity" evidence="1">
    <location>
        <begin position="31"/>
        <end position="49"/>
    </location>
</feature>
<dbReference type="GO" id="GO:0003743">
    <property type="term" value="F:translation initiation factor activity"/>
    <property type="evidence" value="ECO:0007669"/>
    <property type="project" value="InterPro"/>
</dbReference>
<evidence type="ECO:0000313" key="3">
    <source>
        <dbReference type="EMBL" id="KAA8911765.1"/>
    </source>
</evidence>
<dbReference type="PROSITE" id="PS50296">
    <property type="entry name" value="SUI1"/>
    <property type="match status" value="1"/>
</dbReference>
<dbReference type="SUPFAM" id="SSF55159">
    <property type="entry name" value="eIF1-like"/>
    <property type="match status" value="1"/>
</dbReference>
<dbReference type="Gene3D" id="3.10.400.20">
    <property type="match status" value="1"/>
</dbReference>
<dbReference type="AlphaFoldDB" id="A0A5J5F5R3"/>
<dbReference type="GO" id="GO:0001731">
    <property type="term" value="P:formation of translation preinitiation complex"/>
    <property type="evidence" value="ECO:0007669"/>
    <property type="project" value="InterPro"/>
</dbReference>
<sequence length="616" mass="66870">MFKKKPSIKAQAPLRSSDRRKIAQQIIHDLSCSPSSTDDGSSSSSTEASLRNQLLPDGSSSAKFTTTHGPELTAVSGNIYFGTHADEQVERPLWVRVDRQSPELSPTVFTLWKNPTLLPLLHTHENVVERLYDGADLMTPGLIGPPFPEGAKAGTLVGIASSERPTVPVAVGVCEIDIAALEKAAGEKGRAVKILHWVGDELYRLGGSSVKVPEALEITGPVADAQTASVTDTVGKLDIAEGKKADEVEENKCSGEEEIRQLDTEEIDDAFYNAALYGFYDYCSNDKVSALEFPLSSSAFISTLVHPYLPPASHFPPHNLLQNDGPHPSLQLKKTSWKNTAKFLKHLHTKQLVMHKIRGGGESVVMNINWQSSEVQSFTPYKLPQAPKEHRAEASMASGGGEKGGTIKIEALYRPNGKAIKFFTEINEGTKDFYTASDLKSLLNGYIETNSLAQPTNKRLIKLDPVLSNALFASTPADTNELAKSKGIYKRDQLAERLITTCAPYYRVIGPSGEEQKPKAGQPPKVSVVLEKRQGKKTVTRIFGLESFGVDPKGLAEELQKVCAGSATVCQAVGLKPGLLEVMVQGSQSKVVEKVLEKRGVPSRFLTVLDKTSGKK</sequence>
<dbReference type="InterPro" id="IPR036885">
    <property type="entry name" value="SWIB_MDM2_dom_sf"/>
</dbReference>
<reference evidence="3 4" key="1">
    <citation type="submission" date="2019-09" db="EMBL/GenBank/DDBJ databases">
        <title>Draft genome of the ectomycorrhizal ascomycete Sphaerosporella brunnea.</title>
        <authorList>
            <consortium name="DOE Joint Genome Institute"/>
            <person name="Benucci G.M."/>
            <person name="Marozzi G."/>
            <person name="Antonielli L."/>
            <person name="Sanchez S."/>
            <person name="Marco P."/>
            <person name="Wang X."/>
            <person name="Falini L.B."/>
            <person name="Barry K."/>
            <person name="Haridas S."/>
            <person name="Lipzen A."/>
            <person name="Labutti K."/>
            <person name="Grigoriev I.V."/>
            <person name="Murat C."/>
            <person name="Martin F."/>
            <person name="Albertini E."/>
            <person name="Donnini D."/>
            <person name="Bonito G."/>
        </authorList>
    </citation>
    <scope>NUCLEOTIDE SEQUENCE [LARGE SCALE GENOMIC DNA]</scope>
    <source>
        <strain evidence="3 4">Sb_GMNB300</strain>
    </source>
</reference>
<name>A0A5J5F5R3_9PEZI</name>
<dbReference type="InterPro" id="IPR039757">
    <property type="entry name" value="EIF2D"/>
</dbReference>
<dbReference type="PANTHER" id="PTHR12217">
    <property type="entry name" value="EUKARYOTIC TRANSLATION INITIATION FACTOR 2D"/>
    <property type="match status" value="1"/>
</dbReference>
<protein>
    <recommendedName>
        <fullName evidence="2">SUI1 domain-containing protein</fullName>
    </recommendedName>
</protein>
<dbReference type="InterPro" id="IPR001950">
    <property type="entry name" value="SUI1"/>
</dbReference>
<dbReference type="InterPro" id="IPR015947">
    <property type="entry name" value="PUA-like_sf"/>
</dbReference>
<comment type="caution">
    <text evidence="3">The sequence shown here is derived from an EMBL/GenBank/DDBJ whole genome shotgun (WGS) entry which is preliminary data.</text>
</comment>
<evidence type="ECO:0000259" key="2">
    <source>
        <dbReference type="PROSITE" id="PS50296"/>
    </source>
</evidence>
<feature type="domain" description="SUI1" evidence="2">
    <location>
        <begin position="526"/>
        <end position="600"/>
    </location>
</feature>
<dbReference type="InterPro" id="IPR057429">
    <property type="entry name" value="WH_eIF2D"/>
</dbReference>
<feature type="region of interest" description="Disordered" evidence="1">
    <location>
        <begin position="1"/>
        <end position="20"/>
    </location>
</feature>
<dbReference type="Pfam" id="PF26292">
    <property type="entry name" value="PUA_elF2D"/>
    <property type="match status" value="1"/>
</dbReference>
<dbReference type="FunFam" id="3.30.780.10:FF:000008">
    <property type="entry name" value="eukaryotic translation initiation factor 2D"/>
    <property type="match status" value="1"/>
</dbReference>
<dbReference type="InterPro" id="IPR039759">
    <property type="entry name" value="eIF2D_SUI1"/>
</dbReference>
<dbReference type="CDD" id="cd11608">
    <property type="entry name" value="eIF2D_C"/>
    <property type="match status" value="1"/>
</dbReference>
<dbReference type="SUPFAM" id="SSF88697">
    <property type="entry name" value="PUA domain-like"/>
    <property type="match status" value="1"/>
</dbReference>
<dbReference type="SUPFAM" id="SSF47592">
    <property type="entry name" value="SWIB/MDM2 domain"/>
    <property type="match status" value="1"/>
</dbReference>
<dbReference type="Proteomes" id="UP000326924">
    <property type="component" value="Unassembled WGS sequence"/>
</dbReference>
<proteinExistence type="predicted"/>
<keyword evidence="4" id="KW-1185">Reference proteome</keyword>
<dbReference type="EMBL" id="VXIS01000032">
    <property type="protein sequence ID" value="KAA8911765.1"/>
    <property type="molecule type" value="Genomic_DNA"/>
</dbReference>
<dbReference type="InterPro" id="IPR058886">
    <property type="entry name" value="SWIB_eIF2D"/>
</dbReference>